<evidence type="ECO:0008006" key="3">
    <source>
        <dbReference type="Google" id="ProtNLM"/>
    </source>
</evidence>
<dbReference type="PANTHER" id="PTHR35617">
    <property type="entry name" value="PHAGE_INTEGRASE DOMAIN-CONTAINING PROTEIN"/>
    <property type="match status" value="1"/>
</dbReference>
<dbReference type="Proteomes" id="UP000683360">
    <property type="component" value="Unassembled WGS sequence"/>
</dbReference>
<dbReference type="PANTHER" id="PTHR35617:SF3">
    <property type="entry name" value="CORE-BINDING (CB) DOMAIN-CONTAINING PROTEIN"/>
    <property type="match status" value="1"/>
</dbReference>
<organism evidence="1 2">
    <name type="scientific">Mytilus edulis</name>
    <name type="common">Blue mussel</name>
    <dbReference type="NCBI Taxonomy" id="6550"/>
    <lineage>
        <taxon>Eukaryota</taxon>
        <taxon>Metazoa</taxon>
        <taxon>Spiralia</taxon>
        <taxon>Lophotrochozoa</taxon>
        <taxon>Mollusca</taxon>
        <taxon>Bivalvia</taxon>
        <taxon>Autobranchia</taxon>
        <taxon>Pteriomorphia</taxon>
        <taxon>Mytilida</taxon>
        <taxon>Mytiloidea</taxon>
        <taxon>Mytilidae</taxon>
        <taxon>Mytilinae</taxon>
        <taxon>Mytilus</taxon>
    </lineage>
</organism>
<dbReference type="OrthoDB" id="10433578at2759"/>
<sequence>MSPQGKPHPLIQTGSLNLVAWKISVDKVLQRNYQKQLSCMKKHGDQEPNLLTIAPGENGSAGPNEALDIKHLSWKLVMLLALYSAGRASEIGMLNCKYMKQQGSQVLFELPKLTKTCRPGSKTKSIALNSFPNEKSLCVVTCINDYLSRTQSWREQGDNIDRSWLLNLIII</sequence>
<protein>
    <recommendedName>
        <fullName evidence="3">Tyr recombinase domain-containing protein</fullName>
    </recommendedName>
</protein>
<keyword evidence="2" id="KW-1185">Reference proteome</keyword>
<dbReference type="EMBL" id="CAJPWZ010003265">
    <property type="protein sequence ID" value="CAG2255355.1"/>
    <property type="molecule type" value="Genomic_DNA"/>
</dbReference>
<evidence type="ECO:0000313" key="1">
    <source>
        <dbReference type="EMBL" id="CAG2255355.1"/>
    </source>
</evidence>
<proteinExistence type="predicted"/>
<gene>
    <name evidence="1" type="ORF">MEDL_66783</name>
</gene>
<accession>A0A8S3VDM0</accession>
<evidence type="ECO:0000313" key="2">
    <source>
        <dbReference type="Proteomes" id="UP000683360"/>
    </source>
</evidence>
<comment type="caution">
    <text evidence="1">The sequence shown here is derived from an EMBL/GenBank/DDBJ whole genome shotgun (WGS) entry which is preliminary data.</text>
</comment>
<name>A0A8S3VDM0_MYTED</name>
<dbReference type="AlphaFoldDB" id="A0A8S3VDM0"/>
<reference evidence="1" key="1">
    <citation type="submission" date="2021-03" db="EMBL/GenBank/DDBJ databases">
        <authorList>
            <person name="Bekaert M."/>
        </authorList>
    </citation>
    <scope>NUCLEOTIDE SEQUENCE</scope>
</reference>